<protein>
    <submittedName>
        <fullName evidence="2">Uncharacterized protein</fullName>
    </submittedName>
</protein>
<keyword evidence="3" id="KW-1185">Reference proteome</keyword>
<evidence type="ECO:0000256" key="1">
    <source>
        <dbReference type="SAM" id="MobiDB-lite"/>
    </source>
</evidence>
<sequence length="181" mass="19125">MQSLSLSAPDERMLLHDVADRLNTVADQLPLTDQIRPDPALSEILDDEVRHLARLLGYLVGEHAFRHRAAARSPTQVTAAQRRTSLALARAAEPSAAALAALGAAVHHLGQLADLTHQAPGPARTQAHTSAYQGLVDRLGESRTCLARAAKQLRAAADTRPAPPVTALPPPTATATSSPSR</sequence>
<evidence type="ECO:0000313" key="3">
    <source>
        <dbReference type="Proteomes" id="UP001596263"/>
    </source>
</evidence>
<dbReference type="Proteomes" id="UP001596263">
    <property type="component" value="Unassembled WGS sequence"/>
</dbReference>
<feature type="region of interest" description="Disordered" evidence="1">
    <location>
        <begin position="152"/>
        <end position="181"/>
    </location>
</feature>
<name>A0ABW0CUZ2_STRCD</name>
<dbReference type="RefSeq" id="WP_380862154.1">
    <property type="nucleotide sequence ID" value="NZ_JBHSKM010000028.1"/>
</dbReference>
<reference evidence="3" key="1">
    <citation type="journal article" date="2019" name="Int. J. Syst. Evol. Microbiol.">
        <title>The Global Catalogue of Microorganisms (GCM) 10K type strain sequencing project: providing services to taxonomists for standard genome sequencing and annotation.</title>
        <authorList>
            <consortium name="The Broad Institute Genomics Platform"/>
            <consortium name="The Broad Institute Genome Sequencing Center for Infectious Disease"/>
            <person name="Wu L."/>
            <person name="Ma J."/>
        </authorList>
    </citation>
    <scope>NUCLEOTIDE SEQUENCE [LARGE SCALE GENOMIC DNA]</scope>
    <source>
        <strain evidence="3">KCTC 42586</strain>
    </source>
</reference>
<comment type="caution">
    <text evidence="2">The sequence shown here is derived from an EMBL/GenBank/DDBJ whole genome shotgun (WGS) entry which is preliminary data.</text>
</comment>
<gene>
    <name evidence="2" type="ORF">ACFPQ9_34180</name>
</gene>
<feature type="compositionally biased region" description="Pro residues" evidence="1">
    <location>
        <begin position="161"/>
        <end position="172"/>
    </location>
</feature>
<dbReference type="EMBL" id="JBHSKM010000028">
    <property type="protein sequence ID" value="MFC5218907.1"/>
    <property type="molecule type" value="Genomic_DNA"/>
</dbReference>
<proteinExistence type="predicted"/>
<accession>A0ABW0CUZ2</accession>
<organism evidence="2 3">
    <name type="scientific">Streptomyces coerulescens</name>
    <dbReference type="NCBI Taxonomy" id="29304"/>
    <lineage>
        <taxon>Bacteria</taxon>
        <taxon>Bacillati</taxon>
        <taxon>Actinomycetota</taxon>
        <taxon>Actinomycetes</taxon>
        <taxon>Kitasatosporales</taxon>
        <taxon>Streptomycetaceae</taxon>
        <taxon>Streptomyces</taxon>
    </lineage>
</organism>
<evidence type="ECO:0000313" key="2">
    <source>
        <dbReference type="EMBL" id="MFC5218907.1"/>
    </source>
</evidence>